<evidence type="ECO:0000256" key="7">
    <source>
        <dbReference type="RuleBase" id="RU003346"/>
    </source>
</evidence>
<evidence type="ECO:0000313" key="11">
    <source>
        <dbReference type="EMBL" id="GFU26210.1"/>
    </source>
</evidence>
<dbReference type="OrthoDB" id="4540492at2759"/>
<evidence type="ECO:0000256" key="5">
    <source>
        <dbReference type="ARBA" id="ARBA00022989"/>
    </source>
</evidence>
<feature type="transmembrane region" description="Helical" evidence="9">
    <location>
        <begin position="171"/>
        <end position="193"/>
    </location>
</feature>
<dbReference type="GO" id="GO:0005886">
    <property type="term" value="C:plasma membrane"/>
    <property type="evidence" value="ECO:0007669"/>
    <property type="project" value="UniProtKB-SubCell"/>
</dbReference>
<evidence type="ECO:0000256" key="3">
    <source>
        <dbReference type="ARBA" id="ARBA00022475"/>
    </source>
</evidence>
<dbReference type="GO" id="GO:0005353">
    <property type="term" value="F:fructose transmembrane transporter activity"/>
    <property type="evidence" value="ECO:0007669"/>
    <property type="project" value="UniProtKB-ARBA"/>
</dbReference>
<dbReference type="PANTHER" id="PTHR23503">
    <property type="entry name" value="SOLUTE CARRIER FAMILY 2"/>
    <property type="match status" value="1"/>
</dbReference>
<evidence type="ECO:0000256" key="1">
    <source>
        <dbReference type="ARBA" id="ARBA00004651"/>
    </source>
</evidence>
<evidence type="ECO:0000313" key="12">
    <source>
        <dbReference type="Proteomes" id="UP000887013"/>
    </source>
</evidence>
<dbReference type="InterPro" id="IPR005829">
    <property type="entry name" value="Sugar_transporter_CS"/>
</dbReference>
<evidence type="ECO:0000259" key="10">
    <source>
        <dbReference type="PROSITE" id="PS50850"/>
    </source>
</evidence>
<comment type="subcellular location">
    <subcellularLocation>
        <location evidence="1">Cell membrane</location>
        <topology evidence="1">Multi-pass membrane protein</topology>
    </subcellularLocation>
</comment>
<dbReference type="InterPro" id="IPR005828">
    <property type="entry name" value="MFS_sugar_transport-like"/>
</dbReference>
<proteinExistence type="inferred from homology"/>
<dbReference type="Proteomes" id="UP000887013">
    <property type="component" value="Unassembled WGS sequence"/>
</dbReference>
<evidence type="ECO:0000256" key="2">
    <source>
        <dbReference type="ARBA" id="ARBA00022448"/>
    </source>
</evidence>
<accession>A0A8X6QQ54</accession>
<feature type="transmembrane region" description="Helical" evidence="9">
    <location>
        <begin position="142"/>
        <end position="159"/>
    </location>
</feature>
<feature type="transmembrane region" description="Helical" evidence="9">
    <location>
        <begin position="53"/>
        <end position="72"/>
    </location>
</feature>
<dbReference type="PROSITE" id="PS00216">
    <property type="entry name" value="SUGAR_TRANSPORT_1"/>
    <property type="match status" value="1"/>
</dbReference>
<dbReference type="Pfam" id="PF00083">
    <property type="entry name" value="Sugar_tr"/>
    <property type="match status" value="1"/>
</dbReference>
<keyword evidence="4 9" id="KW-0812">Transmembrane</keyword>
<evidence type="ECO:0000256" key="8">
    <source>
        <dbReference type="SAM" id="MobiDB-lite"/>
    </source>
</evidence>
<organism evidence="11 12">
    <name type="scientific">Nephila pilipes</name>
    <name type="common">Giant wood spider</name>
    <name type="synonym">Nephila maculata</name>
    <dbReference type="NCBI Taxonomy" id="299642"/>
    <lineage>
        <taxon>Eukaryota</taxon>
        <taxon>Metazoa</taxon>
        <taxon>Ecdysozoa</taxon>
        <taxon>Arthropoda</taxon>
        <taxon>Chelicerata</taxon>
        <taxon>Arachnida</taxon>
        <taxon>Araneae</taxon>
        <taxon>Araneomorphae</taxon>
        <taxon>Entelegynae</taxon>
        <taxon>Araneoidea</taxon>
        <taxon>Nephilidae</taxon>
        <taxon>Nephila</taxon>
    </lineage>
</organism>
<dbReference type="InterPro" id="IPR036259">
    <property type="entry name" value="MFS_trans_sf"/>
</dbReference>
<dbReference type="InterPro" id="IPR003663">
    <property type="entry name" value="Sugar/inositol_transpt"/>
</dbReference>
<feature type="transmembrane region" description="Helical" evidence="9">
    <location>
        <begin position="205"/>
        <end position="228"/>
    </location>
</feature>
<comment type="similarity">
    <text evidence="7">Belongs to the major facilitator superfamily. Sugar transporter (TC 2.A.1.1) family.</text>
</comment>
<feature type="domain" description="Major facilitator superfamily (MFS) profile" evidence="10">
    <location>
        <begin position="63"/>
        <end position="546"/>
    </location>
</feature>
<reference evidence="11" key="1">
    <citation type="submission" date="2020-08" db="EMBL/GenBank/DDBJ databases">
        <title>Multicomponent nature underlies the extraordinary mechanical properties of spider dragline silk.</title>
        <authorList>
            <person name="Kono N."/>
            <person name="Nakamura H."/>
            <person name="Mori M."/>
            <person name="Yoshida Y."/>
            <person name="Ohtoshi R."/>
            <person name="Malay A.D."/>
            <person name="Moran D.A.P."/>
            <person name="Tomita M."/>
            <person name="Numata K."/>
            <person name="Arakawa K."/>
        </authorList>
    </citation>
    <scope>NUCLEOTIDE SEQUENCE</scope>
</reference>
<name>A0A8X6QQ54_NEPPI</name>
<evidence type="ECO:0000256" key="4">
    <source>
        <dbReference type="ARBA" id="ARBA00022692"/>
    </source>
</evidence>
<keyword evidence="6 9" id="KW-0472">Membrane</keyword>
<dbReference type="PANTHER" id="PTHR23503:SF8">
    <property type="entry name" value="FACILITATED GLUCOSE TRANSPORTER PROTEIN 1"/>
    <property type="match status" value="1"/>
</dbReference>
<feature type="transmembrane region" description="Helical" evidence="9">
    <location>
        <begin position="361"/>
        <end position="378"/>
    </location>
</feature>
<gene>
    <name evidence="11" type="primary">Slc2a5</name>
    <name evidence="11" type="ORF">NPIL_27131</name>
</gene>
<keyword evidence="12" id="KW-1185">Reference proteome</keyword>
<feature type="transmembrane region" description="Helical" evidence="9">
    <location>
        <begin position="234"/>
        <end position="255"/>
    </location>
</feature>
<keyword evidence="3" id="KW-1003">Cell membrane</keyword>
<evidence type="ECO:0000256" key="6">
    <source>
        <dbReference type="ARBA" id="ARBA00023136"/>
    </source>
</evidence>
<dbReference type="FunFam" id="1.20.1250.20:FF:001511">
    <property type="entry name" value="Solute carrier family 2, facilitated glucose transporter member 5"/>
    <property type="match status" value="1"/>
</dbReference>
<dbReference type="Gene3D" id="1.20.1250.20">
    <property type="entry name" value="MFS general substrate transporter like domains"/>
    <property type="match status" value="1"/>
</dbReference>
<keyword evidence="5 9" id="KW-1133">Transmembrane helix</keyword>
<feature type="transmembrane region" description="Helical" evidence="9">
    <location>
        <begin position="385"/>
        <end position="408"/>
    </location>
</feature>
<comment type="caution">
    <text evidence="11">The sequence shown here is derived from an EMBL/GenBank/DDBJ whole genome shotgun (WGS) entry which is preliminary data.</text>
</comment>
<dbReference type="NCBIfam" id="TIGR00879">
    <property type="entry name" value="SP"/>
    <property type="match status" value="1"/>
</dbReference>
<dbReference type="PROSITE" id="PS00217">
    <property type="entry name" value="SUGAR_TRANSPORT_2"/>
    <property type="match status" value="1"/>
</dbReference>
<feature type="region of interest" description="Disordered" evidence="8">
    <location>
        <begin position="1"/>
        <end position="32"/>
    </location>
</feature>
<dbReference type="PRINTS" id="PR00171">
    <property type="entry name" value="SUGRTRNSPORT"/>
</dbReference>
<dbReference type="GO" id="GO:1990539">
    <property type="term" value="P:fructose import across plasma membrane"/>
    <property type="evidence" value="ECO:0007669"/>
    <property type="project" value="UniProtKB-ARBA"/>
</dbReference>
<sequence length="546" mass="60744">MEDHLQMNEMTHLNLPERDRSRSASPADSLTSSATDISMLPIAGRSSHKRDDYGLTSHLVFAIAAGAFGSSFQHGYNTGVTNIPQLLIQKFINDTYYERYQEEAGDNTVTFIFSILVSIFCVGGMAGALLTAFVAERFGRKGGLLLNNVFVILAAIFMGSSKAANSYEMLIIGRFFIGFNSGLNAGLAPMYLAEISPLHLRGAVGTIYQLVITISILVSQVLGLPQILGTEDRWPFLFAMTLVPSIFMLVTLPFCPESPKYILITQGRDVSAQKALTWLRGTIEVHDEMDEMRAEYEAMKLVPKVTLHEMWHNPVLRTPLFISVMVMLSQQLSGINAAIFFSTDIFLSAGLSDADALNATLGMGSINVVMTIVSLFLVEQAGRRTLHLCGLGGMMTMTILLTICLACQKSAPWLSYVSIICVITFVVMFAIGPVIFASSECFRCVYVFPVYDSVGSVLVIHIQMCTGNQEQNSRRNNSHLPTESLSVSENTCKERMWNRTFVQQNYVFTICFNNLKQIEKEQLITLVYHIDWEIYKCLLLPAMTYR</sequence>
<dbReference type="InterPro" id="IPR045263">
    <property type="entry name" value="GLUT"/>
</dbReference>
<dbReference type="PROSITE" id="PS50850">
    <property type="entry name" value="MFS"/>
    <property type="match status" value="1"/>
</dbReference>
<keyword evidence="2 7" id="KW-0813">Transport</keyword>
<feature type="transmembrane region" description="Helical" evidence="9">
    <location>
        <begin position="320"/>
        <end position="341"/>
    </location>
</feature>
<protein>
    <submittedName>
        <fullName evidence="11">Solute carrier family 2, facilitated glucose transporter member 5</fullName>
    </submittedName>
</protein>
<dbReference type="SUPFAM" id="SSF103473">
    <property type="entry name" value="MFS general substrate transporter"/>
    <property type="match status" value="1"/>
</dbReference>
<evidence type="ECO:0000256" key="9">
    <source>
        <dbReference type="SAM" id="Phobius"/>
    </source>
</evidence>
<dbReference type="EMBL" id="BMAW01081776">
    <property type="protein sequence ID" value="GFU26210.1"/>
    <property type="molecule type" value="Genomic_DNA"/>
</dbReference>
<dbReference type="InterPro" id="IPR020846">
    <property type="entry name" value="MFS_dom"/>
</dbReference>
<feature type="transmembrane region" description="Helical" evidence="9">
    <location>
        <begin position="414"/>
        <end position="437"/>
    </location>
</feature>
<feature type="transmembrane region" description="Helical" evidence="9">
    <location>
        <begin position="111"/>
        <end position="135"/>
    </location>
</feature>
<keyword evidence="11" id="KW-0762">Sugar transport</keyword>
<dbReference type="AlphaFoldDB" id="A0A8X6QQ54"/>